<evidence type="ECO:0000256" key="2">
    <source>
        <dbReference type="PROSITE-ProRule" id="PRU00706"/>
    </source>
</evidence>
<keyword evidence="4" id="KW-1185">Reference proteome</keyword>
<dbReference type="Gene3D" id="3.30.70.141">
    <property type="entry name" value="Nucleoside diphosphate kinase-like domain"/>
    <property type="match status" value="1"/>
</dbReference>
<dbReference type="SUPFAM" id="SSF54919">
    <property type="entry name" value="Nucleoside diphosphate kinase, NDK"/>
    <property type="match status" value="1"/>
</dbReference>
<evidence type="ECO:0000256" key="1">
    <source>
        <dbReference type="ARBA" id="ARBA00008142"/>
    </source>
</evidence>
<reference evidence="3" key="3">
    <citation type="submission" date="2025-09" db="UniProtKB">
        <authorList>
            <consortium name="Ensembl"/>
        </authorList>
    </citation>
    <scope>IDENTIFICATION</scope>
    <source>
        <strain evidence="3">Thoroughbred</strain>
    </source>
</reference>
<dbReference type="GeneTree" id="ENSGT00940000159595"/>
<proteinExistence type="inferred from homology"/>
<dbReference type="PANTHER" id="PTHR46161:SF1">
    <property type="entry name" value="NUCLEOSIDE DIPHOSPHATE KINASE HOMOLOG 5"/>
    <property type="match status" value="1"/>
</dbReference>
<dbReference type="PANTHER" id="PTHR46161">
    <property type="entry name" value="NUCLEOSIDE DIPHOSPHATE KINASE"/>
    <property type="match status" value="1"/>
</dbReference>
<dbReference type="Ensembl" id="ENSECAT00000083774.1">
    <property type="protein sequence ID" value="ENSECAP00000083291.1"/>
    <property type="gene ID" value="ENSECAG00000014544.4"/>
</dbReference>
<accession>A0A9L0T4U0</accession>
<name>A0A9L0T4U0_HORSE</name>
<gene>
    <name evidence="3" type="primary">NME5</name>
</gene>
<evidence type="ECO:0000313" key="4">
    <source>
        <dbReference type="Proteomes" id="UP000002281"/>
    </source>
</evidence>
<dbReference type="InterPro" id="IPR036850">
    <property type="entry name" value="NDK-like_dom_sf"/>
</dbReference>
<comment type="similarity">
    <text evidence="1 2">Belongs to the NDK family.</text>
</comment>
<reference evidence="3" key="2">
    <citation type="submission" date="2025-08" db="UniProtKB">
        <authorList>
            <consortium name="Ensembl"/>
        </authorList>
    </citation>
    <scope>IDENTIFICATION</scope>
    <source>
        <strain evidence="3">Thoroughbred</strain>
    </source>
</reference>
<comment type="caution">
    <text evidence="2">Lacks conserved residue(s) required for the propagation of feature annotation.</text>
</comment>
<dbReference type="PROSITE" id="PS51374">
    <property type="entry name" value="NDPK_LIKE"/>
    <property type="match status" value="1"/>
</dbReference>
<evidence type="ECO:0000313" key="3">
    <source>
        <dbReference type="Ensembl" id="ENSECAP00000083291.1"/>
    </source>
</evidence>
<sequence>MEISMPPPQIYVEKTLAIIKPDIVDKEEEIQDIILRSGFTIVQCIEMQLGASLVVKWLSLHTLLWQLRFSDLDPGHRPTHCSSSYAVVASHIEELE</sequence>
<reference evidence="3 4" key="1">
    <citation type="journal article" date="2009" name="Science">
        <title>Genome sequence, comparative analysis, and population genetics of the domestic horse.</title>
        <authorList>
            <consortium name="Broad Institute Genome Sequencing Platform"/>
            <consortium name="Broad Institute Whole Genome Assembly Team"/>
            <person name="Wade C.M."/>
            <person name="Giulotto E."/>
            <person name="Sigurdsson S."/>
            <person name="Zoli M."/>
            <person name="Gnerre S."/>
            <person name="Imsland F."/>
            <person name="Lear T.L."/>
            <person name="Adelson D.L."/>
            <person name="Bailey E."/>
            <person name="Bellone R.R."/>
            <person name="Bloecker H."/>
            <person name="Distl O."/>
            <person name="Edgar R.C."/>
            <person name="Garber M."/>
            <person name="Leeb T."/>
            <person name="Mauceli E."/>
            <person name="MacLeod J.N."/>
            <person name="Penedo M.C.T."/>
            <person name="Raison J.M."/>
            <person name="Sharpe T."/>
            <person name="Vogel J."/>
            <person name="Andersson L."/>
            <person name="Antczak D.F."/>
            <person name="Biagi T."/>
            <person name="Binns M.M."/>
            <person name="Chowdhary B.P."/>
            <person name="Coleman S.J."/>
            <person name="Della Valle G."/>
            <person name="Fryc S."/>
            <person name="Guerin G."/>
            <person name="Hasegawa T."/>
            <person name="Hill E.W."/>
            <person name="Jurka J."/>
            <person name="Kiialainen A."/>
            <person name="Lindgren G."/>
            <person name="Liu J."/>
            <person name="Magnani E."/>
            <person name="Mickelson J.R."/>
            <person name="Murray J."/>
            <person name="Nergadze S.G."/>
            <person name="Onofrio R."/>
            <person name="Pedroni S."/>
            <person name="Piras M.F."/>
            <person name="Raudsepp T."/>
            <person name="Rocchi M."/>
            <person name="Roeed K.H."/>
            <person name="Ryder O.A."/>
            <person name="Searle S."/>
            <person name="Skow L."/>
            <person name="Swinburne J.E."/>
            <person name="Syvaenen A.C."/>
            <person name="Tozaki T."/>
            <person name="Valberg S.J."/>
            <person name="Vaudin M."/>
            <person name="White J.R."/>
            <person name="Zody M.C."/>
            <person name="Lander E.S."/>
            <person name="Lindblad-Toh K."/>
        </authorList>
    </citation>
    <scope>NUCLEOTIDE SEQUENCE [LARGE SCALE GENOMIC DNA]</scope>
    <source>
        <strain evidence="3 4">Thoroughbred</strain>
    </source>
</reference>
<protein>
    <submittedName>
        <fullName evidence="3">NME/NM23 family member 5</fullName>
    </submittedName>
</protein>
<organism evidence="3 4">
    <name type="scientific">Equus caballus</name>
    <name type="common">Horse</name>
    <dbReference type="NCBI Taxonomy" id="9796"/>
    <lineage>
        <taxon>Eukaryota</taxon>
        <taxon>Metazoa</taxon>
        <taxon>Chordata</taxon>
        <taxon>Craniata</taxon>
        <taxon>Vertebrata</taxon>
        <taxon>Euteleostomi</taxon>
        <taxon>Mammalia</taxon>
        <taxon>Eutheria</taxon>
        <taxon>Laurasiatheria</taxon>
        <taxon>Perissodactyla</taxon>
        <taxon>Equidae</taxon>
        <taxon>Equus</taxon>
    </lineage>
</organism>
<dbReference type="AlphaFoldDB" id="A0A9L0T4U0"/>
<dbReference type="Proteomes" id="UP000002281">
    <property type="component" value="Chromosome 14"/>
</dbReference>